<keyword evidence="8" id="KW-1185">Reference proteome</keyword>
<dbReference type="Pfam" id="PF12698">
    <property type="entry name" value="ABC2_membrane_3"/>
    <property type="match status" value="1"/>
</dbReference>
<organism evidence="7 8">
    <name type="scientific">Candidatus Viadribacter manganicus</name>
    <dbReference type="NCBI Taxonomy" id="1759059"/>
    <lineage>
        <taxon>Bacteria</taxon>
        <taxon>Pseudomonadati</taxon>
        <taxon>Pseudomonadota</taxon>
        <taxon>Alphaproteobacteria</taxon>
        <taxon>Hyphomonadales</taxon>
        <taxon>Hyphomonadaceae</taxon>
        <taxon>Candidatus Viadribacter</taxon>
    </lineage>
</organism>
<reference evidence="7 8" key="1">
    <citation type="submission" date="2015-11" db="EMBL/GenBank/DDBJ databases">
        <title>Whole-Genome Sequence of Candidatus Oderbacter manganicum from the National Park Lower Oder Valley, Germany.</title>
        <authorList>
            <person name="Braun B."/>
            <person name="Liere K."/>
            <person name="Szewzyk U."/>
        </authorList>
    </citation>
    <scope>NUCLEOTIDE SEQUENCE [LARGE SCALE GENOMIC DNA]</scope>
    <source>
        <strain evidence="7 8">OTSz_A_272</strain>
    </source>
</reference>
<feature type="transmembrane region" description="Helical" evidence="5">
    <location>
        <begin position="436"/>
        <end position="457"/>
    </location>
</feature>
<proteinExistence type="predicted"/>
<dbReference type="InterPro" id="IPR013525">
    <property type="entry name" value="ABC2_TM"/>
</dbReference>
<dbReference type="AlphaFoldDB" id="A0A1B1AKH2"/>
<evidence type="ECO:0000256" key="4">
    <source>
        <dbReference type="ARBA" id="ARBA00023136"/>
    </source>
</evidence>
<dbReference type="STRING" id="1759059.ATE48_14660"/>
<evidence type="ECO:0000256" key="1">
    <source>
        <dbReference type="ARBA" id="ARBA00004141"/>
    </source>
</evidence>
<evidence type="ECO:0000256" key="5">
    <source>
        <dbReference type="SAM" id="Phobius"/>
    </source>
</evidence>
<dbReference type="Proteomes" id="UP000092498">
    <property type="component" value="Chromosome"/>
</dbReference>
<accession>A0A1B1AKH2</accession>
<feature type="transmembrane region" description="Helical" evidence="5">
    <location>
        <begin position="346"/>
        <end position="369"/>
    </location>
</feature>
<evidence type="ECO:0000256" key="2">
    <source>
        <dbReference type="ARBA" id="ARBA00022692"/>
    </source>
</evidence>
<keyword evidence="4 5" id="KW-0472">Membrane</keyword>
<feature type="transmembrane region" description="Helical" evidence="5">
    <location>
        <begin position="381"/>
        <end position="400"/>
    </location>
</feature>
<evidence type="ECO:0000256" key="3">
    <source>
        <dbReference type="ARBA" id="ARBA00022989"/>
    </source>
</evidence>
<dbReference type="EMBL" id="CP013244">
    <property type="protein sequence ID" value="ANP47068.1"/>
    <property type="molecule type" value="Genomic_DNA"/>
</dbReference>
<evidence type="ECO:0000259" key="6">
    <source>
        <dbReference type="Pfam" id="PF12698"/>
    </source>
</evidence>
<comment type="subcellular location">
    <subcellularLocation>
        <location evidence="1">Membrane</location>
        <topology evidence="1">Multi-pass membrane protein</topology>
    </subcellularLocation>
</comment>
<dbReference type="OrthoDB" id="7539112at2"/>
<dbReference type="KEGG" id="cbot:ATE48_14660"/>
<keyword evidence="2 5" id="KW-0812">Transmembrane</keyword>
<dbReference type="GO" id="GO:0140359">
    <property type="term" value="F:ABC-type transporter activity"/>
    <property type="evidence" value="ECO:0007669"/>
    <property type="project" value="InterPro"/>
</dbReference>
<feature type="transmembrane region" description="Helical" evidence="5">
    <location>
        <begin position="249"/>
        <end position="271"/>
    </location>
</feature>
<feature type="transmembrane region" description="Helical" evidence="5">
    <location>
        <begin position="12"/>
        <end position="42"/>
    </location>
</feature>
<sequence length="477" mass="50962">MSAILLVARRDYFAYIGAWGFWLSLLTAPLIIAVLLFAPILLARAEPPRVLTIVAERSTDADAVRVAFAASALDDARGAIAAYLGAAAPQLRAEALAAFDAAPNRQAAIAAAREIVAERAPNAMTAYPSLSPRYQIVAPPVPDIQAMRPYLDGAQTLPGGHTLYGALYLRRDAQGAPVIEYWSTALNHDEPTNLAYRAMRLEMQREALVAQGLAPSEAERLQSFDPQIVQFDPRSTGGESVTLRERAPFFAALALAFVLWSLVFSVANMLLNGVIEEKSNKILDTLLTSVTPLQMLIGKLLGVAAVSATLFLFWGALGGALLTIAAERASDNIFGQVAAAFLEPRLLAAFFIGFIAGYLMYGAIFLALGSLCESVQEAQTLLGPVALVLATPMMLITPALDNPNAPIIEAASWVPIFTPFLMLIRAPSGLAWTEIAAQGGLMIVTVIVILFLASLVFKAGVVDQVSLSSWRGRKNKG</sequence>
<dbReference type="InParanoid" id="A0A1B1AKH2"/>
<keyword evidence="3 5" id="KW-1133">Transmembrane helix</keyword>
<dbReference type="GO" id="GO:0016020">
    <property type="term" value="C:membrane"/>
    <property type="evidence" value="ECO:0007669"/>
    <property type="project" value="UniProtKB-SubCell"/>
</dbReference>
<feature type="transmembrane region" description="Helical" evidence="5">
    <location>
        <begin position="406"/>
        <end position="424"/>
    </location>
</feature>
<name>A0A1B1AKH2_9PROT</name>
<protein>
    <recommendedName>
        <fullName evidence="6">ABC-2 type transporter transmembrane domain-containing protein</fullName>
    </recommendedName>
</protein>
<dbReference type="PANTHER" id="PTHR43471">
    <property type="entry name" value="ABC TRANSPORTER PERMEASE"/>
    <property type="match status" value="1"/>
</dbReference>
<dbReference type="PANTHER" id="PTHR43471:SF3">
    <property type="entry name" value="ABC TRANSPORTER PERMEASE PROTEIN NATB"/>
    <property type="match status" value="1"/>
</dbReference>
<gene>
    <name evidence="7" type="ORF">ATE48_14660</name>
</gene>
<dbReference type="RefSeq" id="WP_066772736.1">
    <property type="nucleotide sequence ID" value="NZ_CP013244.1"/>
</dbReference>
<feature type="transmembrane region" description="Helical" evidence="5">
    <location>
        <begin position="300"/>
        <end position="326"/>
    </location>
</feature>
<evidence type="ECO:0000313" key="8">
    <source>
        <dbReference type="Proteomes" id="UP000092498"/>
    </source>
</evidence>
<feature type="domain" description="ABC-2 type transporter transmembrane" evidence="6">
    <location>
        <begin position="226"/>
        <end position="454"/>
    </location>
</feature>
<evidence type="ECO:0000313" key="7">
    <source>
        <dbReference type="EMBL" id="ANP47068.1"/>
    </source>
</evidence>